<evidence type="ECO:0000313" key="2">
    <source>
        <dbReference type="EMBL" id="ALL40777.1"/>
    </source>
</evidence>
<accession>A0A0S1MIQ5</accession>
<dbReference type="EMBL" id="KT246686">
    <property type="protein sequence ID" value="ALL40777.1"/>
    <property type="molecule type" value="mRNA"/>
</dbReference>
<feature type="signal peptide" evidence="1">
    <location>
        <begin position="1"/>
        <end position="23"/>
    </location>
</feature>
<name>A0A0S1MIQ5_PHAPC</name>
<keyword evidence="1" id="KW-0732">Signal</keyword>
<dbReference type="AlphaFoldDB" id="A0A0S1MIQ5"/>
<proteinExistence type="evidence at transcript level"/>
<evidence type="ECO:0008006" key="3">
    <source>
        <dbReference type="Google" id="ProtNLM"/>
    </source>
</evidence>
<evidence type="ECO:0000256" key="1">
    <source>
        <dbReference type="SAM" id="SignalP"/>
    </source>
</evidence>
<protein>
    <recommendedName>
        <fullName evidence="3">Secreted protein</fullName>
    </recommendedName>
</protein>
<sequence>MCKFLMIFLNFFHLTALLSRVSALLQSPGQTNVLERLYQYKSDFFLENFDAFTT</sequence>
<reference evidence="2" key="1">
    <citation type="submission" date="2015-07" db="EMBL/GenBank/DDBJ databases">
        <title>Elucidating the P. pachyrhizi secretome and potential effectors.</title>
        <authorList>
            <person name="de Carvalho M.C.C.G."/>
            <person name="Nascimento L.C."/>
            <person name="Darben L.M."/>
            <person name="Polizel-Podanosqui A.M."/>
            <person name="Lopes-Caitar V.S."/>
            <person name="Rocha C.S."/>
            <person name="Qi M."/>
            <person name="Carazolle M."/>
            <person name="Kuwahara M.K."/>
            <person name="Pereira G.A.G."/>
            <person name="Abdelnoor R.V."/>
            <person name="Whitham S.A."/>
            <person name="Marcelino-Guimaraes F.C."/>
        </authorList>
    </citation>
    <scope>NUCLEOTIDE SEQUENCE</scope>
</reference>
<organism evidence="2">
    <name type="scientific">Phakopsora pachyrhizi</name>
    <name type="common">Asian soybean rust disease fungus</name>
    <dbReference type="NCBI Taxonomy" id="170000"/>
    <lineage>
        <taxon>Eukaryota</taxon>
        <taxon>Fungi</taxon>
        <taxon>Dikarya</taxon>
        <taxon>Basidiomycota</taxon>
        <taxon>Pucciniomycotina</taxon>
        <taxon>Pucciniomycetes</taxon>
        <taxon>Pucciniales</taxon>
        <taxon>Phakopsoraceae</taxon>
        <taxon>Phakopsora</taxon>
    </lineage>
</organism>
<feature type="chain" id="PRO_5006589277" description="Secreted protein" evidence="1">
    <location>
        <begin position="24"/>
        <end position="54"/>
    </location>
</feature>